<evidence type="ECO:0000313" key="2">
    <source>
        <dbReference type="EMBL" id="QHT76343.1"/>
    </source>
</evidence>
<feature type="transmembrane region" description="Helical" evidence="1">
    <location>
        <begin position="105"/>
        <end position="127"/>
    </location>
</feature>
<evidence type="ECO:0000256" key="1">
    <source>
        <dbReference type="SAM" id="Phobius"/>
    </source>
</evidence>
<feature type="transmembrane region" description="Helical" evidence="1">
    <location>
        <begin position="139"/>
        <end position="161"/>
    </location>
</feature>
<accession>A0A6C0H8L0</accession>
<keyword evidence="1" id="KW-0472">Membrane</keyword>
<keyword evidence="1" id="KW-1133">Transmembrane helix</keyword>
<proteinExistence type="predicted"/>
<organism evidence="2">
    <name type="scientific">viral metagenome</name>
    <dbReference type="NCBI Taxonomy" id="1070528"/>
    <lineage>
        <taxon>unclassified sequences</taxon>
        <taxon>metagenomes</taxon>
        <taxon>organismal metagenomes</taxon>
    </lineage>
</organism>
<dbReference type="EMBL" id="MN739896">
    <property type="protein sequence ID" value="QHT76343.1"/>
    <property type="molecule type" value="Genomic_DNA"/>
</dbReference>
<protein>
    <submittedName>
        <fullName evidence="2">Uncharacterized protein</fullName>
    </submittedName>
</protein>
<name>A0A6C0H8L0_9ZZZZ</name>
<dbReference type="AlphaFoldDB" id="A0A6C0H8L0"/>
<sequence length="185" mass="21421">MNLIEINIAWFLHALLLFTALSIFYITIKFELLTNKLTKSLSTIIKNILPDNLNFSNIIDSIINLFLNKHNISSNSINYNLLVNEINNNVDNINDPQVDSNNTNLINTIIITNIILWIIFIIGLVIIKKKYTNIYIYKIIKHTIIIFAIIGVIEVILYNYIVFKYISVSSSDMQNYIITRLLNKL</sequence>
<keyword evidence="1" id="KW-0812">Transmembrane</keyword>
<reference evidence="2" key="1">
    <citation type="journal article" date="2020" name="Nature">
        <title>Giant virus diversity and host interactions through global metagenomics.</title>
        <authorList>
            <person name="Schulz F."/>
            <person name="Roux S."/>
            <person name="Paez-Espino D."/>
            <person name="Jungbluth S."/>
            <person name="Walsh D.A."/>
            <person name="Denef V.J."/>
            <person name="McMahon K.D."/>
            <person name="Konstantinidis K.T."/>
            <person name="Eloe-Fadrosh E.A."/>
            <person name="Kyrpides N.C."/>
            <person name="Woyke T."/>
        </authorList>
    </citation>
    <scope>NUCLEOTIDE SEQUENCE</scope>
    <source>
        <strain evidence="2">GVMAG-M-3300023179-82</strain>
    </source>
</reference>
<feature type="transmembrane region" description="Helical" evidence="1">
    <location>
        <begin position="7"/>
        <end position="28"/>
    </location>
</feature>